<feature type="signal peptide" evidence="2">
    <location>
        <begin position="1"/>
        <end position="22"/>
    </location>
</feature>
<dbReference type="Pfam" id="PF17973">
    <property type="entry name" value="bMG10"/>
    <property type="match status" value="1"/>
</dbReference>
<dbReference type="PATRIC" id="fig|1300345.3.peg.1649"/>
<dbReference type="EMBL" id="JRKJ01000009">
    <property type="protein sequence ID" value="KGQ19079.1"/>
    <property type="molecule type" value="Genomic_DNA"/>
</dbReference>
<dbReference type="InterPro" id="IPR008930">
    <property type="entry name" value="Terpenoid_cyclase/PrenylTrfase"/>
</dbReference>
<evidence type="ECO:0000259" key="4">
    <source>
        <dbReference type="SMART" id="SM01360"/>
    </source>
</evidence>
<evidence type="ECO:0000259" key="3">
    <source>
        <dbReference type="SMART" id="SM01359"/>
    </source>
</evidence>
<feature type="domain" description="Alpha-2-macroglobulin" evidence="4">
    <location>
        <begin position="1222"/>
        <end position="1312"/>
    </location>
</feature>
<name>A0A0A2X1K2_9GAMM</name>
<dbReference type="SMART" id="SM01359">
    <property type="entry name" value="A2M_N_2"/>
    <property type="match status" value="1"/>
</dbReference>
<dbReference type="InterPro" id="IPR051802">
    <property type="entry name" value="YfhM-like"/>
</dbReference>
<evidence type="ECO:0000313" key="6">
    <source>
        <dbReference type="Proteomes" id="UP000030518"/>
    </source>
</evidence>
<keyword evidence="2" id="KW-0732">Signal</keyword>
<evidence type="ECO:0000313" key="5">
    <source>
        <dbReference type="EMBL" id="KGQ19079.1"/>
    </source>
</evidence>
<sequence length="1900" mass="203216">MKRMQRWGMGVLALCLAGSAMAGEPIEMRLAGDRGVRFLFPEPMQTLASQSDTPRATFTPALPLAGCHWANDTELSCQFVKPLPRATAFRATLPAGLRTVSGAPLPSGELRFETERPSVWIERRWNDGRLHFEVHAWLGITTAAIADVLRMTVDGKPVPVSLQEVVSPYGGPIYRLDAPAVTHESTLELRIVPGLVSTEGPLRGTQDQVRLRAIIGEPFQVRGAVCAGANAPIIASVRNGAVALDDCVPGEQVRVLFSRPLDSASVNAWHATWGERLHRKGDTFEPSYRTWREPDPPERSPAASISFTVDAIHAHQTLAIPALRANDGTTDTTPVTLTVGTTGPRPSFDAPFTRALLLPDGDPGLRSVNAPPVRVETDTIARTTTHASTTTTQSPEAGAPVAIREVRRALDESGYARIQSFGSEKRATSEGRMHASAPDFDVYARIGRRGVLVWANAWEGDAPISGANATLLALDDTDKEARVVASGTTNAQGVVRLALPAAYRMRTDKDGKPIRPDWFVRVERGRGHALQRAVLPIETTYWEADLGADPRTATWGVTDRPLYRAGDTVRWTVWTREDDGLHYTAPGKPQSLPLVLKSSESSNTLLSWSSDFDVHGRATGETIIPIHVPDGDYCIASDDDDAVCFHVGTFRTQDLWVRASSKQALVKPGDTFAFDIASGFYSGGSGAGLVVENVEAELAADSPAHAYPQWRDYIFARGKIDSESIDDIDALGGRTDAKGNATLKLPLGEDLRTVDIPFGTLSVSAEVHPADREGTSSNSVEVPYAAFARYVGLKVGMAYDSSGPVTLTGVVIDAAGREIGDQSIEVDVTFIASGGTKPSPVHACTIGSGVATECTFPRKRSGLYTIRARSADAAPAIVERYVYVSGTAQTDAKPARLQVTRLGEETVAGEPIRIEVTAPHVPARALVLISHGDEVIAHRVVTLASAVQLVELPTTADTPRRLKVSVLVRRTDAPPSKVALPAGFRRPIASETASVDLVVKQADTASPVSLAFERAQSAPAQTARLVLRNDSTQARAVTLAVTDDALRALGAQWLEAMDPVKSGFRERHGWFSGGGIEAGFEGWNALPLRWLLARSDDTTCLDMRLGECVITVVGNGAINPIDVTSVESTTILTAEQLSRIPVPRDTTSVALLAPGTVRKASGPELAAVEVAGATRGYAAPPAPPPADASEATPRSGAPRPERSPPADYGAALARIRTDFADTALWRTDIVLAPGESKTVEFVVPDNLTRWRAVAWSHDDADDFAMTDATLEVGLPVEARLQTPVRVYPGDTSRIALNARQIAEQDSKAEARITIVDGDASSDRTATLSLPANGQASFGTSIAPTQTGALRIVGATATPAGKDAVAATIDVASTAVLGTKTQAGWIGKAPMSLELPALPHGAHDAHVDVSVWRGASALVDGWTEDMRVYPHRCWEQILSRAVAAALAIERKDPSWPDADTVVREAIDNAGAFQLDDGSMVYFNTATQHQWDDGFARGTVPLTAYTLDAFALLRSLGHAPDPAIEARARGFLDASNRWGVDKPEAKNERAIAAAVVDLPAQRSTIAEEFDALALPARVAAARALARADAPESEGAFAKLLALAPQRGEARSLDRGTRYDRWMSSSLREQCELIRLLEDYPRFAPEGARRALIAGLSDLYAGGVARIDTQSAASCLRALRTEGTSGMASRIVVDATVGAQSDRIAVDAGQVRNAHTFAMPAGGAVTVAPVERPDSPVAFLARVEYQEDARQAQASAMGFSIARLYEVKRGAKWVPLNGGALREGDWVRITLTIDNADARYFVAVTDDLPGGLRPIDMDLSGVAGASRFSDGDGGSYFDERKLDPRKPKFYAQRLPAGHHAIRYYARVGNSGDYLAAPAVVELMYGESARARTAADRIRIADPK</sequence>
<dbReference type="GO" id="GO:0004866">
    <property type="term" value="F:endopeptidase inhibitor activity"/>
    <property type="evidence" value="ECO:0007669"/>
    <property type="project" value="InterPro"/>
</dbReference>
<dbReference type="Gene3D" id="1.50.10.20">
    <property type="match status" value="1"/>
</dbReference>
<gene>
    <name evidence="5" type="ORF">LF41_3111</name>
</gene>
<dbReference type="eggNOG" id="COG2373">
    <property type="taxonomic scope" value="Bacteria"/>
</dbReference>
<evidence type="ECO:0000256" key="1">
    <source>
        <dbReference type="SAM" id="MobiDB-lite"/>
    </source>
</evidence>
<comment type="caution">
    <text evidence="5">The sequence shown here is derived from an EMBL/GenBank/DDBJ whole genome shotgun (WGS) entry which is preliminary data.</text>
</comment>
<dbReference type="SUPFAM" id="SSF48239">
    <property type="entry name" value="Terpenoid cyclases/Protein prenyltransferases"/>
    <property type="match status" value="1"/>
</dbReference>
<feature type="chain" id="PRO_5001996860" evidence="2">
    <location>
        <begin position="23"/>
        <end position="1900"/>
    </location>
</feature>
<accession>A0A0A2X1K2</accession>
<dbReference type="Pfam" id="PF00207">
    <property type="entry name" value="A2M"/>
    <property type="match status" value="1"/>
</dbReference>
<proteinExistence type="predicted"/>
<dbReference type="SMART" id="SM01360">
    <property type="entry name" value="A2M"/>
    <property type="match status" value="1"/>
</dbReference>
<evidence type="ECO:0000256" key="2">
    <source>
        <dbReference type="SAM" id="SignalP"/>
    </source>
</evidence>
<dbReference type="PANTHER" id="PTHR40094:SF1">
    <property type="entry name" value="UBIQUITIN DOMAIN-CONTAINING PROTEIN"/>
    <property type="match status" value="1"/>
</dbReference>
<dbReference type="InterPro" id="IPR011625">
    <property type="entry name" value="A2M_N_BRD"/>
</dbReference>
<feature type="domain" description="Alpha-2-macroglobulin bait region" evidence="3">
    <location>
        <begin position="897"/>
        <end position="1049"/>
    </location>
</feature>
<keyword evidence="6" id="KW-1185">Reference proteome</keyword>
<organism evidence="5 6">
    <name type="scientific">Lysobacter dokdonensis DS-58</name>
    <dbReference type="NCBI Taxonomy" id="1300345"/>
    <lineage>
        <taxon>Bacteria</taxon>
        <taxon>Pseudomonadati</taxon>
        <taxon>Pseudomonadota</taxon>
        <taxon>Gammaproteobacteria</taxon>
        <taxon>Lysobacterales</taxon>
        <taxon>Lysobacteraceae</taxon>
        <taxon>Noviluteimonas</taxon>
    </lineage>
</organism>
<dbReference type="InterPro" id="IPR041246">
    <property type="entry name" value="Bact_MG10"/>
</dbReference>
<protein>
    <submittedName>
        <fullName evidence="5">Alpha-2-macroglobulin family protein</fullName>
    </submittedName>
</protein>
<reference evidence="5 6" key="1">
    <citation type="submission" date="2014-09" db="EMBL/GenBank/DDBJ databases">
        <title>Genome sequences of Lysobacter dokdonensis DS-58.</title>
        <authorList>
            <person name="Kim J.F."/>
            <person name="Kwak M.-J."/>
        </authorList>
    </citation>
    <scope>NUCLEOTIDE SEQUENCE [LARGE SCALE GENOMIC DNA]</scope>
    <source>
        <strain evidence="5 6">DS-58</strain>
    </source>
</reference>
<dbReference type="eggNOG" id="COG4771">
    <property type="taxonomic scope" value="Bacteria"/>
</dbReference>
<dbReference type="Proteomes" id="UP000030518">
    <property type="component" value="Unassembled WGS sequence"/>
</dbReference>
<dbReference type="InterPro" id="IPR001599">
    <property type="entry name" value="Macroglobln_a2"/>
</dbReference>
<dbReference type="STRING" id="1300345.LF41_3111"/>
<feature type="region of interest" description="Disordered" evidence="1">
    <location>
        <begin position="1176"/>
        <end position="1207"/>
    </location>
</feature>
<dbReference type="PANTHER" id="PTHR40094">
    <property type="entry name" value="ALPHA-2-MACROGLOBULIN HOMOLOG"/>
    <property type="match status" value="1"/>
</dbReference>
<dbReference type="Gene3D" id="2.60.40.1930">
    <property type="match status" value="1"/>
</dbReference>
<dbReference type="Gene3D" id="2.20.130.20">
    <property type="match status" value="1"/>
</dbReference>